<dbReference type="AlphaFoldDB" id="A0A0F9QGS5"/>
<reference evidence="2" key="1">
    <citation type="journal article" date="2015" name="Nature">
        <title>Complex archaea that bridge the gap between prokaryotes and eukaryotes.</title>
        <authorList>
            <person name="Spang A."/>
            <person name="Saw J.H."/>
            <person name="Jorgensen S.L."/>
            <person name="Zaremba-Niedzwiedzka K."/>
            <person name="Martijn J."/>
            <person name="Lind A.E."/>
            <person name="van Eijk R."/>
            <person name="Schleper C."/>
            <person name="Guy L."/>
            <person name="Ettema T.J."/>
        </authorList>
    </citation>
    <scope>NUCLEOTIDE SEQUENCE</scope>
</reference>
<protein>
    <submittedName>
        <fullName evidence="2">Uncharacterized protein</fullName>
    </submittedName>
</protein>
<name>A0A0F9QGS5_9ZZZZ</name>
<gene>
    <name evidence="2" type="ORF">LCGC14_0720520</name>
</gene>
<feature type="non-terminal residue" evidence="2">
    <location>
        <position position="770"/>
    </location>
</feature>
<proteinExistence type="predicted"/>
<evidence type="ECO:0000313" key="2">
    <source>
        <dbReference type="EMBL" id="KKN41734.1"/>
    </source>
</evidence>
<accession>A0A0F9QGS5</accession>
<feature type="compositionally biased region" description="Basic and acidic residues" evidence="1">
    <location>
        <begin position="539"/>
        <end position="548"/>
    </location>
</feature>
<sequence length="770" mass="84434">MVVLDKDDVVKGTVTHAKEDIPKGTFTLKQNVDVTEDDDVSIVGNYTSEEGTVEQAVFTGRIKDVDLQEIQKIQVISKAEEIDVIKPNGDYSGYTETILGNLIVDYCNEVSVSKTESTLNLRPSTPDVSGTWVDSSGNNNGIMWDDLIEDVPDMSRLIEASQEILVLNLDNHSLSADYHYAIYQIDLKVYGRAPTSSITFQMAIKIKGVWSDWQNVTLNNTWAWRTATITGIVISEDDINDLQYRMRSLGGTTQFQVDTVHVILYYRYFPNLTKGTYNSTQTYAGEKTLRQIFNWGKLQELFTWYLKPDLEFYFNDGAVDSGVNIALSDNLKKVKGKKQIKKFDKVILLGGMSGSSQISVTSGAGNIIYTDTFANIQDPTILQNLADQILTNKGNYPLTVQMYRRDTVKGLIQPGEEVSIASGIPYNKSTRTITAGQYKIDKIRYFIVNGVYTTTDLTLSDGMVFKKKEEVKLTQENNALINQGTGGGAAGIDLNDLDDAVITSPADNEGMHYDSTTGYWINQTPAEAGLATAGHSHGQLHDQNHDNTYHSTNYEPAFSKNTGFNKNFGSTNGTVAQGDDSRFHTLYTNAEAVAAVNAAGLALAATKVITTQDADLTFTFGRAQIDSRFADYIVFSNRDMAGNGQWALAQHKLGDTFLNAPTGKTLNFNINNVFKMGMSASGLTMGVPIAMGANKITGMDDPAANQDAATKIYVDLRLLISEIDNIPVDGVVVAPISSNWAFDHAASPANVRHLTDAQIAALHTILDGYT</sequence>
<feature type="region of interest" description="Disordered" evidence="1">
    <location>
        <begin position="531"/>
        <end position="550"/>
    </location>
</feature>
<dbReference type="EMBL" id="LAZR01001629">
    <property type="protein sequence ID" value="KKN41734.1"/>
    <property type="molecule type" value="Genomic_DNA"/>
</dbReference>
<organism evidence="2">
    <name type="scientific">marine sediment metagenome</name>
    <dbReference type="NCBI Taxonomy" id="412755"/>
    <lineage>
        <taxon>unclassified sequences</taxon>
        <taxon>metagenomes</taxon>
        <taxon>ecological metagenomes</taxon>
    </lineage>
</organism>
<comment type="caution">
    <text evidence="2">The sequence shown here is derived from an EMBL/GenBank/DDBJ whole genome shotgun (WGS) entry which is preliminary data.</text>
</comment>
<evidence type="ECO:0000256" key="1">
    <source>
        <dbReference type="SAM" id="MobiDB-lite"/>
    </source>
</evidence>